<gene>
    <name evidence="2" type="ORF">EST38_g3781</name>
</gene>
<dbReference type="Proteomes" id="UP000290288">
    <property type="component" value="Unassembled WGS sequence"/>
</dbReference>
<evidence type="ECO:0000313" key="2">
    <source>
        <dbReference type="EMBL" id="RXW22070.1"/>
    </source>
</evidence>
<dbReference type="PROSITE" id="PS51257">
    <property type="entry name" value="PROKAR_LIPOPROTEIN"/>
    <property type="match status" value="1"/>
</dbReference>
<accession>A0A4Q2DP31</accession>
<dbReference type="STRING" id="2316362.A0A4Q2DP31"/>
<keyword evidence="3" id="KW-1185">Reference proteome</keyword>
<keyword evidence="1" id="KW-0175">Coiled coil</keyword>
<comment type="caution">
    <text evidence="2">The sequence shown here is derived from an EMBL/GenBank/DDBJ whole genome shotgun (WGS) entry which is preliminary data.</text>
</comment>
<organism evidence="2 3">
    <name type="scientific">Candolleomyces aberdarensis</name>
    <dbReference type="NCBI Taxonomy" id="2316362"/>
    <lineage>
        <taxon>Eukaryota</taxon>
        <taxon>Fungi</taxon>
        <taxon>Dikarya</taxon>
        <taxon>Basidiomycota</taxon>
        <taxon>Agaricomycotina</taxon>
        <taxon>Agaricomycetes</taxon>
        <taxon>Agaricomycetidae</taxon>
        <taxon>Agaricales</taxon>
        <taxon>Agaricineae</taxon>
        <taxon>Psathyrellaceae</taxon>
        <taxon>Candolleomyces</taxon>
    </lineage>
</organism>
<proteinExistence type="predicted"/>
<dbReference type="OrthoDB" id="3366659at2759"/>
<dbReference type="AlphaFoldDB" id="A0A4Q2DP31"/>
<protein>
    <submittedName>
        <fullName evidence="2">Uncharacterized protein</fullName>
    </submittedName>
</protein>
<sequence>MTYFRLLALTYCDVIPEAGRSAALPGAAMASVACVALQYGWNQATMRRLRHLAKLPEDENTAESGQPTFRQRMMGIFGVSQISEEEYIAKLKKTRDIYEKRIAFLEKLEAKAKEDDQKKDGEHEK</sequence>
<evidence type="ECO:0000256" key="1">
    <source>
        <dbReference type="SAM" id="Coils"/>
    </source>
</evidence>
<feature type="coiled-coil region" evidence="1">
    <location>
        <begin position="88"/>
        <end position="125"/>
    </location>
</feature>
<reference evidence="2 3" key="1">
    <citation type="submission" date="2019-01" db="EMBL/GenBank/DDBJ databases">
        <title>Draft genome sequence of Psathyrella aberdarensis IHI B618.</title>
        <authorList>
            <person name="Buettner E."/>
            <person name="Kellner H."/>
        </authorList>
    </citation>
    <scope>NUCLEOTIDE SEQUENCE [LARGE SCALE GENOMIC DNA]</scope>
    <source>
        <strain evidence="2 3">IHI B618</strain>
    </source>
</reference>
<evidence type="ECO:0000313" key="3">
    <source>
        <dbReference type="Proteomes" id="UP000290288"/>
    </source>
</evidence>
<dbReference type="EMBL" id="SDEE01000085">
    <property type="protein sequence ID" value="RXW22070.1"/>
    <property type="molecule type" value="Genomic_DNA"/>
</dbReference>
<name>A0A4Q2DP31_9AGAR</name>